<evidence type="ECO:0000313" key="2">
    <source>
        <dbReference type="EMBL" id="MCD7454069.1"/>
    </source>
</evidence>
<proteinExistence type="predicted"/>
<keyword evidence="3" id="KW-1185">Reference proteome</keyword>
<dbReference type="EMBL" id="JACEIK010000285">
    <property type="protein sequence ID" value="MCD7454069.1"/>
    <property type="molecule type" value="Genomic_DNA"/>
</dbReference>
<accession>A0ABS8S4Y3</accession>
<reference evidence="2 3" key="1">
    <citation type="journal article" date="2021" name="BMC Genomics">
        <title>Datura genome reveals duplications of psychoactive alkaloid biosynthetic genes and high mutation rate following tissue culture.</title>
        <authorList>
            <person name="Rajewski A."/>
            <person name="Carter-House D."/>
            <person name="Stajich J."/>
            <person name="Litt A."/>
        </authorList>
    </citation>
    <scope>NUCLEOTIDE SEQUENCE [LARGE SCALE GENOMIC DNA]</scope>
    <source>
        <strain evidence="2">AR-01</strain>
    </source>
</reference>
<protein>
    <submittedName>
        <fullName evidence="2">Uncharacterized protein</fullName>
    </submittedName>
</protein>
<name>A0ABS8S4Y3_DATST</name>
<feature type="region of interest" description="Disordered" evidence="1">
    <location>
        <begin position="1"/>
        <end position="105"/>
    </location>
</feature>
<organism evidence="2 3">
    <name type="scientific">Datura stramonium</name>
    <name type="common">Jimsonweed</name>
    <name type="synonym">Common thornapple</name>
    <dbReference type="NCBI Taxonomy" id="4076"/>
    <lineage>
        <taxon>Eukaryota</taxon>
        <taxon>Viridiplantae</taxon>
        <taxon>Streptophyta</taxon>
        <taxon>Embryophyta</taxon>
        <taxon>Tracheophyta</taxon>
        <taxon>Spermatophyta</taxon>
        <taxon>Magnoliopsida</taxon>
        <taxon>eudicotyledons</taxon>
        <taxon>Gunneridae</taxon>
        <taxon>Pentapetalae</taxon>
        <taxon>asterids</taxon>
        <taxon>lamiids</taxon>
        <taxon>Solanales</taxon>
        <taxon>Solanaceae</taxon>
        <taxon>Solanoideae</taxon>
        <taxon>Datureae</taxon>
        <taxon>Datura</taxon>
    </lineage>
</organism>
<dbReference type="Proteomes" id="UP000823775">
    <property type="component" value="Unassembled WGS sequence"/>
</dbReference>
<sequence length="105" mass="11057">MLQQPALSIADLPTAGPSLPAAYDLSSLFDPMVQPSWAMQQQPRPPPSPPMDPRHFSGARGPVDMSPSTGGGGGDLQELARELLHRHGSPTVPCTESSALPPHTK</sequence>
<comment type="caution">
    <text evidence="2">The sequence shown here is derived from an EMBL/GenBank/DDBJ whole genome shotgun (WGS) entry which is preliminary data.</text>
</comment>
<evidence type="ECO:0000313" key="3">
    <source>
        <dbReference type="Proteomes" id="UP000823775"/>
    </source>
</evidence>
<evidence type="ECO:0000256" key="1">
    <source>
        <dbReference type="SAM" id="MobiDB-lite"/>
    </source>
</evidence>
<gene>
    <name evidence="2" type="ORF">HAX54_023430</name>
</gene>